<evidence type="ECO:0000313" key="3">
    <source>
        <dbReference type="Proteomes" id="UP000693946"/>
    </source>
</evidence>
<reference evidence="2 3" key="1">
    <citation type="journal article" date="2021" name="Sci. Rep.">
        <title>Chromosome anchoring in Senegalese sole (Solea senegalensis) reveals sex-associated markers and genome rearrangements in flatfish.</title>
        <authorList>
            <person name="Guerrero-Cozar I."/>
            <person name="Gomez-Garrido J."/>
            <person name="Berbel C."/>
            <person name="Martinez-Blanch J.F."/>
            <person name="Alioto T."/>
            <person name="Claros M.G."/>
            <person name="Gagnaire P.A."/>
            <person name="Manchado M."/>
        </authorList>
    </citation>
    <scope>NUCLEOTIDE SEQUENCE [LARGE SCALE GENOMIC DNA]</scope>
    <source>
        <strain evidence="2">Sse05_10M</strain>
    </source>
</reference>
<dbReference type="Proteomes" id="UP000693946">
    <property type="component" value="Linkage Group LG5"/>
</dbReference>
<proteinExistence type="predicted"/>
<gene>
    <name evidence="2" type="ORF">JOB18_011168</name>
</gene>
<protein>
    <submittedName>
        <fullName evidence="2">Uncharacterized protein</fullName>
    </submittedName>
</protein>
<organism evidence="2 3">
    <name type="scientific">Solea senegalensis</name>
    <name type="common">Senegalese sole</name>
    <dbReference type="NCBI Taxonomy" id="28829"/>
    <lineage>
        <taxon>Eukaryota</taxon>
        <taxon>Metazoa</taxon>
        <taxon>Chordata</taxon>
        <taxon>Craniata</taxon>
        <taxon>Vertebrata</taxon>
        <taxon>Euteleostomi</taxon>
        <taxon>Actinopterygii</taxon>
        <taxon>Neopterygii</taxon>
        <taxon>Teleostei</taxon>
        <taxon>Neoteleostei</taxon>
        <taxon>Acanthomorphata</taxon>
        <taxon>Carangaria</taxon>
        <taxon>Pleuronectiformes</taxon>
        <taxon>Pleuronectoidei</taxon>
        <taxon>Soleidae</taxon>
        <taxon>Solea</taxon>
    </lineage>
</organism>
<sequence length="179" mass="19565">MTSLRVIVVKPVQQNVSMNVQMEEITVLRLQEILPTLLSEADAQVLDIVTERLGAQSHPDAHLGAVSETHPRLHQQPLIQRPSHFSGVSLMGEAVPLLFLCDVSAALSLFVVMPSVWCAPAIVRAIYSHCSENKAIPALMESAAFGVAIQLQRVKSQRLLRNNSGKNAPATEENTLKRS</sequence>
<evidence type="ECO:0000313" key="2">
    <source>
        <dbReference type="EMBL" id="KAG7489392.1"/>
    </source>
</evidence>
<feature type="region of interest" description="Disordered" evidence="1">
    <location>
        <begin position="160"/>
        <end position="179"/>
    </location>
</feature>
<dbReference type="AlphaFoldDB" id="A0AAV6QEI3"/>
<evidence type="ECO:0000256" key="1">
    <source>
        <dbReference type="SAM" id="MobiDB-lite"/>
    </source>
</evidence>
<comment type="caution">
    <text evidence="2">The sequence shown here is derived from an EMBL/GenBank/DDBJ whole genome shotgun (WGS) entry which is preliminary data.</text>
</comment>
<keyword evidence="3" id="KW-1185">Reference proteome</keyword>
<name>A0AAV6QEI3_SOLSE</name>
<dbReference type="EMBL" id="JAGKHQ010000017">
    <property type="protein sequence ID" value="KAG7489392.1"/>
    <property type="molecule type" value="Genomic_DNA"/>
</dbReference>
<accession>A0AAV6QEI3</accession>